<dbReference type="SUPFAM" id="SSF54277">
    <property type="entry name" value="CAD &amp; PB1 domains"/>
    <property type="match status" value="1"/>
</dbReference>
<evidence type="ECO:0000313" key="3">
    <source>
        <dbReference type="Proteomes" id="UP001174909"/>
    </source>
</evidence>
<keyword evidence="3" id="KW-1185">Reference proteome</keyword>
<evidence type="ECO:0000313" key="2">
    <source>
        <dbReference type="EMBL" id="CAI8050911.1"/>
    </source>
</evidence>
<dbReference type="FunFam" id="3.10.20.90:FF:000320">
    <property type="entry name" value="Predicted protein"/>
    <property type="match status" value="1"/>
</dbReference>
<dbReference type="EMBL" id="CASHTH010003887">
    <property type="protein sequence ID" value="CAI8050911.1"/>
    <property type="molecule type" value="Genomic_DNA"/>
</dbReference>
<dbReference type="InterPro" id="IPR000270">
    <property type="entry name" value="PB1_dom"/>
</dbReference>
<dbReference type="SMART" id="SM00666">
    <property type="entry name" value="PB1"/>
    <property type="match status" value="1"/>
</dbReference>
<dbReference type="Gene3D" id="3.10.20.90">
    <property type="entry name" value="Phosphatidylinositol 3-kinase Catalytic Subunit, Chain A, domain 1"/>
    <property type="match status" value="1"/>
</dbReference>
<name>A0AA35TNL9_GEOBA</name>
<dbReference type="PROSITE" id="PS51745">
    <property type="entry name" value="PB1"/>
    <property type="match status" value="1"/>
</dbReference>
<dbReference type="InterPro" id="IPR053793">
    <property type="entry name" value="PB1-like"/>
</dbReference>
<comment type="caution">
    <text evidence="2">The sequence shown here is derived from an EMBL/GenBank/DDBJ whole genome shotgun (WGS) entry which is preliminary data.</text>
</comment>
<protein>
    <recommendedName>
        <fullName evidence="1">PB1 domain-containing protein</fullName>
    </recommendedName>
</protein>
<accession>A0AA35TNL9</accession>
<proteinExistence type="predicted"/>
<gene>
    <name evidence="2" type="ORF">GBAR_LOCUS27928</name>
</gene>
<evidence type="ECO:0000259" key="1">
    <source>
        <dbReference type="PROSITE" id="PS51745"/>
    </source>
</evidence>
<feature type="domain" description="PB1" evidence="1">
    <location>
        <begin position="2"/>
        <end position="88"/>
    </location>
</feature>
<dbReference type="AlphaFoldDB" id="A0AA35TNL9"/>
<sequence length="88" mass="10196">MSLTVKAFLYRRSWKEEPTEIRRFSLDQDVSTSYSYLVQKLAQVFPSVSAEEIILSWEDAEGDYVNISSDEELVEALDQFDGSIFKFT</sequence>
<dbReference type="Proteomes" id="UP001174909">
    <property type="component" value="Unassembled WGS sequence"/>
</dbReference>
<reference evidence="2" key="1">
    <citation type="submission" date="2023-03" db="EMBL/GenBank/DDBJ databases">
        <authorList>
            <person name="Steffen K."/>
            <person name="Cardenas P."/>
        </authorList>
    </citation>
    <scope>NUCLEOTIDE SEQUENCE</scope>
</reference>
<organism evidence="2 3">
    <name type="scientific">Geodia barretti</name>
    <name type="common">Barrett's horny sponge</name>
    <dbReference type="NCBI Taxonomy" id="519541"/>
    <lineage>
        <taxon>Eukaryota</taxon>
        <taxon>Metazoa</taxon>
        <taxon>Porifera</taxon>
        <taxon>Demospongiae</taxon>
        <taxon>Heteroscleromorpha</taxon>
        <taxon>Tetractinellida</taxon>
        <taxon>Astrophorina</taxon>
        <taxon>Geodiidae</taxon>
        <taxon>Geodia</taxon>
    </lineage>
</organism>
<dbReference type="Pfam" id="PF00564">
    <property type="entry name" value="PB1"/>
    <property type="match status" value="1"/>
</dbReference>